<dbReference type="PROSITE" id="PS50977">
    <property type="entry name" value="HTH_TETR_2"/>
    <property type="match status" value="1"/>
</dbReference>
<dbReference type="PRINTS" id="PR00455">
    <property type="entry name" value="HTHTETR"/>
</dbReference>
<dbReference type="InterPro" id="IPR009057">
    <property type="entry name" value="Homeodomain-like_sf"/>
</dbReference>
<dbReference type="EMBL" id="UOFB01000206">
    <property type="protein sequence ID" value="VAW47544.1"/>
    <property type="molecule type" value="Genomic_DNA"/>
</dbReference>
<gene>
    <name evidence="5" type="ORF">MNBD_GAMMA04-1490</name>
</gene>
<organism evidence="5">
    <name type="scientific">hydrothermal vent metagenome</name>
    <dbReference type="NCBI Taxonomy" id="652676"/>
    <lineage>
        <taxon>unclassified sequences</taxon>
        <taxon>metagenomes</taxon>
        <taxon>ecological metagenomes</taxon>
    </lineage>
</organism>
<dbReference type="PANTHER" id="PTHR30055:SF234">
    <property type="entry name" value="HTH-TYPE TRANSCRIPTIONAL REGULATOR BETI"/>
    <property type="match status" value="1"/>
</dbReference>
<reference evidence="5" key="1">
    <citation type="submission" date="2018-06" db="EMBL/GenBank/DDBJ databases">
        <authorList>
            <person name="Zhirakovskaya E."/>
        </authorList>
    </citation>
    <scope>NUCLEOTIDE SEQUENCE</scope>
</reference>
<evidence type="ECO:0000256" key="2">
    <source>
        <dbReference type="ARBA" id="ARBA00023125"/>
    </source>
</evidence>
<accession>A0A3B0WV37</accession>
<dbReference type="SUPFAM" id="SSF46689">
    <property type="entry name" value="Homeodomain-like"/>
    <property type="match status" value="1"/>
</dbReference>
<proteinExistence type="predicted"/>
<protein>
    <submittedName>
        <fullName evidence="5">Transcriptional regulator, AcrR family</fullName>
    </submittedName>
</protein>
<dbReference type="SUPFAM" id="SSF48498">
    <property type="entry name" value="Tetracyclin repressor-like, C-terminal domain"/>
    <property type="match status" value="1"/>
</dbReference>
<dbReference type="GO" id="GO:0000976">
    <property type="term" value="F:transcription cis-regulatory region binding"/>
    <property type="evidence" value="ECO:0007669"/>
    <property type="project" value="TreeGrafter"/>
</dbReference>
<keyword evidence="3" id="KW-0804">Transcription</keyword>
<dbReference type="GO" id="GO:0003700">
    <property type="term" value="F:DNA-binding transcription factor activity"/>
    <property type="evidence" value="ECO:0007669"/>
    <property type="project" value="TreeGrafter"/>
</dbReference>
<sequence length="218" mass="24181">MVFQTQQQDGRKGGGKKPSKTALLIRNAATDMFAKQGYDGTIMDELAADTGVNKASIYYHFQTKRGLYEACMTALFSGVADRVLMSIDEGGSVFDKLEMFVVQFSKAAYHKPQMPAVLMREMASGGENMPAPARLQMQRLLFGLKELIEEGVALGVFVRVHPLTLHMMIVGSLSLYIASEPLRKKIDAPEQDPSVEEMTAEMVKMIQRALRQVDEGKQ</sequence>
<keyword evidence="2" id="KW-0238">DNA-binding</keyword>
<dbReference type="InterPro" id="IPR050109">
    <property type="entry name" value="HTH-type_TetR-like_transc_reg"/>
</dbReference>
<dbReference type="InterPro" id="IPR036271">
    <property type="entry name" value="Tet_transcr_reg_TetR-rel_C_sf"/>
</dbReference>
<evidence type="ECO:0000256" key="3">
    <source>
        <dbReference type="ARBA" id="ARBA00023163"/>
    </source>
</evidence>
<feature type="domain" description="HTH tetR-type" evidence="4">
    <location>
        <begin position="19"/>
        <end position="79"/>
    </location>
</feature>
<dbReference type="AlphaFoldDB" id="A0A3B0WV37"/>
<dbReference type="Pfam" id="PF00440">
    <property type="entry name" value="TetR_N"/>
    <property type="match status" value="1"/>
</dbReference>
<dbReference type="InterPro" id="IPR001647">
    <property type="entry name" value="HTH_TetR"/>
</dbReference>
<dbReference type="Gene3D" id="1.10.357.10">
    <property type="entry name" value="Tetracycline Repressor, domain 2"/>
    <property type="match status" value="1"/>
</dbReference>
<evidence type="ECO:0000313" key="5">
    <source>
        <dbReference type="EMBL" id="VAW47544.1"/>
    </source>
</evidence>
<evidence type="ECO:0000259" key="4">
    <source>
        <dbReference type="PROSITE" id="PS50977"/>
    </source>
</evidence>
<name>A0A3B0WV37_9ZZZZ</name>
<dbReference type="PANTHER" id="PTHR30055">
    <property type="entry name" value="HTH-TYPE TRANSCRIPTIONAL REGULATOR RUTR"/>
    <property type="match status" value="1"/>
</dbReference>
<keyword evidence="1" id="KW-0805">Transcription regulation</keyword>
<evidence type="ECO:0000256" key="1">
    <source>
        <dbReference type="ARBA" id="ARBA00023015"/>
    </source>
</evidence>